<proteinExistence type="predicted"/>
<accession>A0ABR0MB22</accession>
<feature type="compositionally biased region" description="Polar residues" evidence="1">
    <location>
        <begin position="12"/>
        <end position="23"/>
    </location>
</feature>
<protein>
    <submittedName>
        <fullName evidence="2">Uncharacterized protein</fullName>
    </submittedName>
</protein>
<comment type="caution">
    <text evidence="2">The sequence shown here is derived from an EMBL/GenBank/DDBJ whole genome shotgun (WGS) entry which is preliminary data.</text>
</comment>
<dbReference type="EMBL" id="JARKNE010000013">
    <property type="protein sequence ID" value="KAK5770436.1"/>
    <property type="molecule type" value="Genomic_DNA"/>
</dbReference>
<evidence type="ECO:0000313" key="3">
    <source>
        <dbReference type="Proteomes" id="UP001358586"/>
    </source>
</evidence>
<evidence type="ECO:0000313" key="2">
    <source>
        <dbReference type="EMBL" id="KAK5770436.1"/>
    </source>
</evidence>
<organism evidence="2 3">
    <name type="scientific">Gossypium arboreum</name>
    <name type="common">Tree cotton</name>
    <name type="synonym">Gossypium nanking</name>
    <dbReference type="NCBI Taxonomy" id="29729"/>
    <lineage>
        <taxon>Eukaryota</taxon>
        <taxon>Viridiplantae</taxon>
        <taxon>Streptophyta</taxon>
        <taxon>Embryophyta</taxon>
        <taxon>Tracheophyta</taxon>
        <taxon>Spermatophyta</taxon>
        <taxon>Magnoliopsida</taxon>
        <taxon>eudicotyledons</taxon>
        <taxon>Gunneridae</taxon>
        <taxon>Pentapetalae</taxon>
        <taxon>rosids</taxon>
        <taxon>malvids</taxon>
        <taxon>Malvales</taxon>
        <taxon>Malvaceae</taxon>
        <taxon>Malvoideae</taxon>
        <taxon>Gossypium</taxon>
    </lineage>
</organism>
<keyword evidence="3" id="KW-1185">Reference proteome</keyword>
<gene>
    <name evidence="2" type="ORF">PVK06_046586</name>
</gene>
<name>A0ABR0MB22_GOSAR</name>
<feature type="region of interest" description="Disordered" evidence="1">
    <location>
        <begin position="1"/>
        <end position="43"/>
    </location>
</feature>
<evidence type="ECO:0000256" key="1">
    <source>
        <dbReference type="SAM" id="MobiDB-lite"/>
    </source>
</evidence>
<dbReference type="Proteomes" id="UP001358586">
    <property type="component" value="Chromosome 13"/>
</dbReference>
<sequence length="162" mass="17590">MGDSKEPKPVTTLGNRSTETSALISRGPQPQKPRARNDSGLTRPWCNHCNRVDDVLDVRLTKTQLETLHKILGTSTTYGSLATQAVPIASPTEDCSETEVSPPSPSIYLPIAVRTGTRSCTQHPISQFVSYGNLSKSYKSFVTNIDSAKTPKNIEDALESAE</sequence>
<reference evidence="2 3" key="1">
    <citation type="submission" date="2023-03" db="EMBL/GenBank/DDBJ databases">
        <title>WGS of Gossypium arboreum.</title>
        <authorList>
            <person name="Yu D."/>
        </authorList>
    </citation>
    <scope>NUCLEOTIDE SEQUENCE [LARGE SCALE GENOMIC DNA]</scope>
    <source>
        <tissue evidence="2">Leaf</tissue>
    </source>
</reference>